<keyword evidence="6 7" id="KW-0413">Isomerase</keyword>
<feature type="domain" description="PpiC" evidence="8">
    <location>
        <begin position="307"/>
        <end position="406"/>
    </location>
</feature>
<dbReference type="GO" id="GO:0050821">
    <property type="term" value="P:protein stabilization"/>
    <property type="evidence" value="ECO:0007669"/>
    <property type="project" value="InterPro"/>
</dbReference>
<dbReference type="GO" id="GO:0042277">
    <property type="term" value="F:peptide binding"/>
    <property type="evidence" value="ECO:0007669"/>
    <property type="project" value="InterPro"/>
</dbReference>
<dbReference type="InterPro" id="IPR023034">
    <property type="entry name" value="PPIase_SurA"/>
</dbReference>
<keyword evidence="5 7" id="KW-0143">Chaperone</keyword>
<dbReference type="EC" id="5.2.1.8" evidence="7"/>
<dbReference type="Proteomes" id="UP000267464">
    <property type="component" value="Unassembled WGS sequence"/>
</dbReference>
<evidence type="ECO:0000256" key="4">
    <source>
        <dbReference type="ARBA" id="ARBA00023110"/>
    </source>
</evidence>
<name>A0A3N7HNU1_9BURK</name>
<dbReference type="Pfam" id="PF13616">
    <property type="entry name" value="Rotamase_3"/>
    <property type="match status" value="1"/>
</dbReference>
<dbReference type="Pfam" id="PF09312">
    <property type="entry name" value="SurA_N"/>
    <property type="match status" value="1"/>
</dbReference>
<proteinExistence type="inferred from homology"/>
<dbReference type="Gene3D" id="3.10.50.40">
    <property type="match status" value="2"/>
</dbReference>
<feature type="signal peptide" evidence="7">
    <location>
        <begin position="1"/>
        <end position="35"/>
    </location>
</feature>
<dbReference type="GO" id="GO:0043165">
    <property type="term" value="P:Gram-negative-bacterium-type cell outer membrane assembly"/>
    <property type="evidence" value="ECO:0007669"/>
    <property type="project" value="InterPro"/>
</dbReference>
<keyword evidence="2 7" id="KW-0677">Repeat</keyword>
<accession>A0A3N7HNU1</accession>
<gene>
    <name evidence="7" type="primary">surA</name>
    <name evidence="9" type="ORF">DZC73_22205</name>
</gene>
<dbReference type="Pfam" id="PF00639">
    <property type="entry name" value="Rotamase"/>
    <property type="match status" value="1"/>
</dbReference>
<keyword evidence="1 7" id="KW-0732">Signal</keyword>
<evidence type="ECO:0000256" key="3">
    <source>
        <dbReference type="ARBA" id="ARBA00022764"/>
    </source>
</evidence>
<sequence length="454" mass="50152" precursor="true">MTEIHFDAAAFGRKARAAAGTLAAAFALCALPAMAQQATAPKARTTPRTADYILAIVNQELVTNGELEQRLARIRDTAQRNGTKLPPAAELRQQVLDALIDERVQVTHARENGQRVDDAELDRAVANVAAQNQITLTQLRQRLTAEGMDFTRFRNNIRDQIMIERIREREVQGRIKVTEAEIDALLDKQRAQAGNATEYNIAQILVTVPEGASDAVVAERKAKLDAALARVRGGEAFEAVAKEVSEDANRANGGVIGLRASTRLPDVFVEQVRGLKAGEIAPQYLRTAAGFHSLKLIERREAGAFSITQTHARHILLRPSAQLTQEAAVRRLSEFKRVIGTRANSFEQLAKDNSEDGSAPQGGDLGWASPGQFVPEFEEAMNALPIGGISDPLVSRFGVHLIQVIDRRQTTLDPKQQREQAKNVLREQKFDPAYLDWLRDLRARAYIEMREPPV</sequence>
<comment type="subcellular location">
    <subcellularLocation>
        <location evidence="7">Periplasm</location>
    </subcellularLocation>
    <text evidence="7">Is capable of associating with the outer membrane.</text>
</comment>
<feature type="chain" id="PRO_5018340420" description="Chaperone SurA" evidence="7">
    <location>
        <begin position="36"/>
        <end position="454"/>
    </location>
</feature>
<comment type="catalytic activity">
    <reaction evidence="7">
        <text>[protein]-peptidylproline (omega=180) = [protein]-peptidylproline (omega=0)</text>
        <dbReference type="Rhea" id="RHEA:16237"/>
        <dbReference type="Rhea" id="RHEA-COMP:10747"/>
        <dbReference type="Rhea" id="RHEA-COMP:10748"/>
        <dbReference type="ChEBI" id="CHEBI:83833"/>
        <dbReference type="ChEBI" id="CHEBI:83834"/>
        <dbReference type="EC" id="5.2.1.8"/>
    </reaction>
</comment>
<dbReference type="GO" id="GO:0006457">
    <property type="term" value="P:protein folding"/>
    <property type="evidence" value="ECO:0007669"/>
    <property type="project" value="UniProtKB-UniRule"/>
</dbReference>
<dbReference type="GO" id="GO:0003755">
    <property type="term" value="F:peptidyl-prolyl cis-trans isomerase activity"/>
    <property type="evidence" value="ECO:0007669"/>
    <property type="project" value="UniProtKB-UniRule"/>
</dbReference>
<comment type="caution">
    <text evidence="9">The sequence shown here is derived from an EMBL/GenBank/DDBJ whole genome shotgun (WGS) entry which is preliminary data.</text>
</comment>
<evidence type="ECO:0000256" key="5">
    <source>
        <dbReference type="ARBA" id="ARBA00023186"/>
    </source>
</evidence>
<keyword evidence="3 7" id="KW-0574">Periplasm</keyword>
<comment type="domain">
    <text evidence="7">The PPIase activity resides only in the second parvulin domain. The N-terminal region and the C-terminal tail are necessary and sufficient for the chaperone activity of SurA. The PPIase activity is dispensable for SurA to function as a chaperone. The N-terminal region and the C-terminal tail are also required for porin recognition.</text>
</comment>
<dbReference type="GO" id="GO:0051082">
    <property type="term" value="F:unfolded protein binding"/>
    <property type="evidence" value="ECO:0007669"/>
    <property type="project" value="UniProtKB-UniRule"/>
</dbReference>
<evidence type="ECO:0000313" key="9">
    <source>
        <dbReference type="EMBL" id="RQP22371.1"/>
    </source>
</evidence>
<evidence type="ECO:0000256" key="1">
    <source>
        <dbReference type="ARBA" id="ARBA00022729"/>
    </source>
</evidence>
<reference evidence="9 10" key="1">
    <citation type="submission" date="2018-08" db="EMBL/GenBank/DDBJ databases">
        <authorList>
            <person name="Khan S.A."/>
            <person name="Jeon C.O."/>
            <person name="Chun B.H."/>
            <person name="Jeong S.E."/>
        </authorList>
    </citation>
    <scope>NUCLEOTIDE SEQUENCE [LARGE SCALE GENOMIC DNA]</scope>
    <source>
        <strain evidence="9 10">S-16</strain>
    </source>
</reference>
<dbReference type="InterPro" id="IPR027304">
    <property type="entry name" value="Trigger_fact/SurA_dom_sf"/>
</dbReference>
<dbReference type="InterPro" id="IPR050280">
    <property type="entry name" value="OMP_Chaperone_SurA"/>
</dbReference>
<dbReference type="HAMAP" id="MF_01183">
    <property type="entry name" value="Chaperone_SurA"/>
    <property type="match status" value="1"/>
</dbReference>
<reference evidence="9 10" key="2">
    <citation type="submission" date="2018-12" db="EMBL/GenBank/DDBJ databases">
        <title>Rhizobacter gummiphilus sp. nov., a rubber-degrading bacterium isolated from the soil of a botanical garden in Japan.</title>
        <authorList>
            <person name="Shunsuke S.S."/>
        </authorList>
    </citation>
    <scope>NUCLEOTIDE SEQUENCE [LARGE SCALE GENOMIC DNA]</scope>
    <source>
        <strain evidence="9 10">S-16</strain>
    </source>
</reference>
<dbReference type="SUPFAM" id="SSF109998">
    <property type="entry name" value="Triger factor/SurA peptide-binding domain-like"/>
    <property type="match status" value="1"/>
</dbReference>
<dbReference type="PANTHER" id="PTHR47637">
    <property type="entry name" value="CHAPERONE SURA"/>
    <property type="match status" value="1"/>
</dbReference>
<dbReference type="PANTHER" id="PTHR47637:SF1">
    <property type="entry name" value="CHAPERONE SURA"/>
    <property type="match status" value="1"/>
</dbReference>
<evidence type="ECO:0000256" key="2">
    <source>
        <dbReference type="ARBA" id="ARBA00022737"/>
    </source>
</evidence>
<evidence type="ECO:0000256" key="6">
    <source>
        <dbReference type="ARBA" id="ARBA00023235"/>
    </source>
</evidence>
<dbReference type="GO" id="GO:0030288">
    <property type="term" value="C:outer membrane-bounded periplasmic space"/>
    <property type="evidence" value="ECO:0007669"/>
    <property type="project" value="InterPro"/>
</dbReference>
<dbReference type="EMBL" id="QUSW01000007">
    <property type="protein sequence ID" value="RQP22371.1"/>
    <property type="molecule type" value="Genomic_DNA"/>
</dbReference>
<dbReference type="InterPro" id="IPR046357">
    <property type="entry name" value="PPIase_dom_sf"/>
</dbReference>
<keyword evidence="10" id="KW-1185">Reference proteome</keyword>
<dbReference type="AlphaFoldDB" id="A0A3N7HNU1"/>
<evidence type="ECO:0000256" key="7">
    <source>
        <dbReference type="HAMAP-Rule" id="MF_01183"/>
    </source>
</evidence>
<dbReference type="SUPFAM" id="SSF54534">
    <property type="entry name" value="FKBP-like"/>
    <property type="match status" value="2"/>
</dbReference>
<feature type="domain" description="PpiC" evidence="8">
    <location>
        <begin position="196"/>
        <end position="298"/>
    </location>
</feature>
<dbReference type="PROSITE" id="PS50198">
    <property type="entry name" value="PPIC_PPIASE_2"/>
    <property type="match status" value="2"/>
</dbReference>
<keyword evidence="4 7" id="KW-0697">Rotamase</keyword>
<dbReference type="PROSITE" id="PS01096">
    <property type="entry name" value="PPIC_PPIASE_1"/>
    <property type="match status" value="1"/>
</dbReference>
<dbReference type="InterPro" id="IPR000297">
    <property type="entry name" value="PPIase_PpiC"/>
</dbReference>
<evidence type="ECO:0000259" key="8">
    <source>
        <dbReference type="PROSITE" id="PS50198"/>
    </source>
</evidence>
<dbReference type="InterPro" id="IPR023058">
    <property type="entry name" value="PPIase_PpiC_CS"/>
</dbReference>
<dbReference type="InterPro" id="IPR015391">
    <property type="entry name" value="SurA_N"/>
</dbReference>
<comment type="function">
    <text evidence="7">Chaperone involved in the correct folding and assembly of outer membrane proteins. Recognizes specific patterns of aromatic residues and the orientation of their side chains, which are found more frequently in integral outer membrane proteins. May act in both early periplasmic and late outer membrane-associated steps of protein maturation.</text>
</comment>
<dbReference type="Gene3D" id="1.10.4030.10">
    <property type="entry name" value="Porin chaperone SurA, peptide-binding domain"/>
    <property type="match status" value="1"/>
</dbReference>
<dbReference type="RefSeq" id="WP_124542588.1">
    <property type="nucleotide sequence ID" value="NZ_QUSW01000007.1"/>
</dbReference>
<protein>
    <recommendedName>
        <fullName evidence="7">Chaperone SurA</fullName>
    </recommendedName>
    <alternativeName>
        <fullName evidence="7">Peptidyl-prolyl cis-trans isomerase SurA</fullName>
        <shortName evidence="7">PPIase SurA</shortName>
        <ecNumber evidence="7">5.2.1.8</ecNumber>
    </alternativeName>
    <alternativeName>
        <fullName evidence="7">Rotamase SurA</fullName>
    </alternativeName>
</protein>
<evidence type="ECO:0000313" key="10">
    <source>
        <dbReference type="Proteomes" id="UP000267464"/>
    </source>
</evidence>
<dbReference type="OrthoDB" id="14196at2"/>
<organism evidence="9 10">
    <name type="scientific">Piscinibacter terrae</name>
    <dbReference type="NCBI Taxonomy" id="2496871"/>
    <lineage>
        <taxon>Bacteria</taxon>
        <taxon>Pseudomonadati</taxon>
        <taxon>Pseudomonadota</taxon>
        <taxon>Betaproteobacteria</taxon>
        <taxon>Burkholderiales</taxon>
        <taxon>Sphaerotilaceae</taxon>
        <taxon>Piscinibacter</taxon>
    </lineage>
</organism>